<dbReference type="SUPFAM" id="SSF55073">
    <property type="entry name" value="Nucleotide cyclase"/>
    <property type="match status" value="1"/>
</dbReference>
<sequence>MDLSFNQTSMDLRERFFNLLDSLSALRALSQINLERVTEAELLAKALDELVRYQNVDHCSVFRMDAGVLRCVSGRSMAESHAEITGTPSSRTVADSMAFKPGEGIVGIAYASGQLQYCRDCSQSSEFKAHDSTVSDMPGSLISAPIKMGDKVLGVLNASHPMAEYFEPWQQHTLSLFSSCLGQILYNHQMLHELEILIDQRTEELGKSLEEANRLRKRYEQLSMVDELTGLHNRRFFFNEAEAHLSRAIRSKQPCSLMLVDVDHFKRVNDQWGHLAGDQVLAAISRILMDEARGGDLVARVGGEEFVILLPEAGIEGADLMAQRIQERLTNINMGNSHPGIKLTVSIGITELAKKTDQTLTPSQLVDQLYSQADQAMYECKRDGRNRRTRYKGPVED</sequence>
<dbReference type="InterPro" id="IPR000160">
    <property type="entry name" value="GGDEF_dom"/>
</dbReference>
<dbReference type="EMBL" id="JAEPDI010000002">
    <property type="protein sequence ID" value="MCG7938212.1"/>
    <property type="molecule type" value="Genomic_DNA"/>
</dbReference>
<evidence type="ECO:0000313" key="6">
    <source>
        <dbReference type="Proteomes" id="UP000886687"/>
    </source>
</evidence>
<evidence type="ECO:0000256" key="3">
    <source>
        <dbReference type="ARBA" id="ARBA00034247"/>
    </source>
</evidence>
<dbReference type="GO" id="GO:1902201">
    <property type="term" value="P:negative regulation of bacterial-type flagellum-dependent cell motility"/>
    <property type="evidence" value="ECO:0007669"/>
    <property type="project" value="TreeGrafter"/>
</dbReference>
<dbReference type="InterPro" id="IPR003018">
    <property type="entry name" value="GAF"/>
</dbReference>
<dbReference type="InterPro" id="IPR050469">
    <property type="entry name" value="Diguanylate_Cyclase"/>
</dbReference>
<evidence type="ECO:0000259" key="4">
    <source>
        <dbReference type="PROSITE" id="PS50887"/>
    </source>
</evidence>
<dbReference type="PANTHER" id="PTHR45138">
    <property type="entry name" value="REGULATORY COMPONENTS OF SENSORY TRANSDUCTION SYSTEM"/>
    <property type="match status" value="1"/>
</dbReference>
<dbReference type="Pfam" id="PF00990">
    <property type="entry name" value="GGDEF"/>
    <property type="match status" value="1"/>
</dbReference>
<proteinExistence type="predicted"/>
<dbReference type="NCBIfam" id="TIGR00254">
    <property type="entry name" value="GGDEF"/>
    <property type="match status" value="1"/>
</dbReference>
<dbReference type="InterPro" id="IPR029016">
    <property type="entry name" value="GAF-like_dom_sf"/>
</dbReference>
<dbReference type="AlphaFoldDB" id="A0A9E4K2L7"/>
<dbReference type="SUPFAM" id="SSF55781">
    <property type="entry name" value="GAF domain-like"/>
    <property type="match status" value="1"/>
</dbReference>
<comment type="cofactor">
    <cofactor evidence="1">
        <name>Mg(2+)</name>
        <dbReference type="ChEBI" id="CHEBI:18420"/>
    </cofactor>
</comment>
<evidence type="ECO:0000313" key="5">
    <source>
        <dbReference type="EMBL" id="MCG7938212.1"/>
    </source>
</evidence>
<dbReference type="InterPro" id="IPR029787">
    <property type="entry name" value="Nucleotide_cyclase"/>
</dbReference>
<dbReference type="CDD" id="cd01949">
    <property type="entry name" value="GGDEF"/>
    <property type="match status" value="1"/>
</dbReference>
<dbReference type="Gene3D" id="3.30.450.40">
    <property type="match status" value="1"/>
</dbReference>
<dbReference type="SMART" id="SM00065">
    <property type="entry name" value="GAF"/>
    <property type="match status" value="1"/>
</dbReference>
<dbReference type="FunFam" id="3.30.70.270:FF:000001">
    <property type="entry name" value="Diguanylate cyclase domain protein"/>
    <property type="match status" value="1"/>
</dbReference>
<dbReference type="EC" id="2.7.7.65" evidence="2"/>
<dbReference type="PANTHER" id="PTHR45138:SF9">
    <property type="entry name" value="DIGUANYLATE CYCLASE DGCM-RELATED"/>
    <property type="match status" value="1"/>
</dbReference>
<reference evidence="5" key="1">
    <citation type="journal article" date="2021" name="Proc. Natl. Acad. Sci. U.S.A.">
        <title>Global biogeography of chemosynthetic symbionts reveals both localized and globally distributed symbiont groups. .</title>
        <authorList>
            <person name="Osvatic J.T."/>
            <person name="Wilkins L.G.E."/>
            <person name="Leibrecht L."/>
            <person name="Leray M."/>
            <person name="Zauner S."/>
            <person name="Polzin J."/>
            <person name="Camacho Y."/>
            <person name="Gros O."/>
            <person name="van Gils J.A."/>
            <person name="Eisen J.A."/>
            <person name="Petersen J.M."/>
            <person name="Yuen B."/>
        </authorList>
    </citation>
    <scope>NUCLEOTIDE SEQUENCE</scope>
    <source>
        <strain evidence="5">MAGL173</strain>
    </source>
</reference>
<dbReference type="Proteomes" id="UP000886687">
    <property type="component" value="Unassembled WGS sequence"/>
</dbReference>
<dbReference type="GO" id="GO:0052621">
    <property type="term" value="F:diguanylate cyclase activity"/>
    <property type="evidence" value="ECO:0007669"/>
    <property type="project" value="UniProtKB-EC"/>
</dbReference>
<dbReference type="GO" id="GO:0043709">
    <property type="term" value="P:cell adhesion involved in single-species biofilm formation"/>
    <property type="evidence" value="ECO:0007669"/>
    <property type="project" value="TreeGrafter"/>
</dbReference>
<dbReference type="Pfam" id="PF01590">
    <property type="entry name" value="GAF"/>
    <property type="match status" value="1"/>
</dbReference>
<feature type="domain" description="GGDEF" evidence="4">
    <location>
        <begin position="253"/>
        <end position="393"/>
    </location>
</feature>
<organism evidence="5 6">
    <name type="scientific">Candidatus Thiodiazotropha lotti</name>
    <dbReference type="NCBI Taxonomy" id="2792787"/>
    <lineage>
        <taxon>Bacteria</taxon>
        <taxon>Pseudomonadati</taxon>
        <taxon>Pseudomonadota</taxon>
        <taxon>Gammaproteobacteria</taxon>
        <taxon>Chromatiales</taxon>
        <taxon>Sedimenticolaceae</taxon>
        <taxon>Candidatus Thiodiazotropha</taxon>
    </lineage>
</organism>
<accession>A0A9E4K2L7</accession>
<gene>
    <name evidence="5" type="ORF">JAZ04_05050</name>
</gene>
<evidence type="ECO:0000256" key="2">
    <source>
        <dbReference type="ARBA" id="ARBA00012528"/>
    </source>
</evidence>
<name>A0A9E4K2L7_9GAMM</name>
<comment type="catalytic activity">
    <reaction evidence="3">
        <text>2 GTP = 3',3'-c-di-GMP + 2 diphosphate</text>
        <dbReference type="Rhea" id="RHEA:24898"/>
        <dbReference type="ChEBI" id="CHEBI:33019"/>
        <dbReference type="ChEBI" id="CHEBI:37565"/>
        <dbReference type="ChEBI" id="CHEBI:58805"/>
        <dbReference type="EC" id="2.7.7.65"/>
    </reaction>
</comment>
<dbReference type="Gene3D" id="3.30.70.270">
    <property type="match status" value="1"/>
</dbReference>
<dbReference type="SMART" id="SM00267">
    <property type="entry name" value="GGDEF"/>
    <property type="match status" value="1"/>
</dbReference>
<dbReference type="GO" id="GO:0005886">
    <property type="term" value="C:plasma membrane"/>
    <property type="evidence" value="ECO:0007669"/>
    <property type="project" value="TreeGrafter"/>
</dbReference>
<comment type="caution">
    <text evidence="5">The sequence shown here is derived from an EMBL/GenBank/DDBJ whole genome shotgun (WGS) entry which is preliminary data.</text>
</comment>
<evidence type="ECO:0000256" key="1">
    <source>
        <dbReference type="ARBA" id="ARBA00001946"/>
    </source>
</evidence>
<dbReference type="PROSITE" id="PS50887">
    <property type="entry name" value="GGDEF"/>
    <property type="match status" value="1"/>
</dbReference>
<protein>
    <recommendedName>
        <fullName evidence="2">diguanylate cyclase</fullName>
        <ecNumber evidence="2">2.7.7.65</ecNumber>
    </recommendedName>
</protein>
<dbReference type="InterPro" id="IPR043128">
    <property type="entry name" value="Rev_trsase/Diguanyl_cyclase"/>
</dbReference>